<keyword evidence="2" id="KW-1185">Reference proteome</keyword>
<gene>
    <name evidence="1" type="ORF">Mco01_16660</name>
</gene>
<dbReference type="EMBL" id="BOOC01000005">
    <property type="protein sequence ID" value="GIH38666.1"/>
    <property type="molecule type" value="Genomic_DNA"/>
</dbReference>
<organism evidence="1 2">
    <name type="scientific">Microbispora corallina</name>
    <dbReference type="NCBI Taxonomy" id="83302"/>
    <lineage>
        <taxon>Bacteria</taxon>
        <taxon>Bacillati</taxon>
        <taxon>Actinomycetota</taxon>
        <taxon>Actinomycetes</taxon>
        <taxon>Streptosporangiales</taxon>
        <taxon>Streptosporangiaceae</taxon>
        <taxon>Microbispora</taxon>
    </lineage>
</organism>
<proteinExistence type="predicted"/>
<protein>
    <submittedName>
        <fullName evidence="1">Uncharacterized protein</fullName>
    </submittedName>
</protein>
<dbReference type="InterPro" id="IPR045730">
    <property type="entry name" value="DUF6084"/>
</dbReference>
<dbReference type="RefSeq" id="WP_204056289.1">
    <property type="nucleotide sequence ID" value="NZ_BAAAGP010000002.1"/>
</dbReference>
<comment type="caution">
    <text evidence="1">The sequence shown here is derived from an EMBL/GenBank/DDBJ whole genome shotgun (WGS) entry which is preliminary data.</text>
</comment>
<sequence>MADDPRFDCLGAWADPYAAGPTLVFRLRIADPAPEGVHAIALRCQIRIEPHRRRYGPEEAALLADLFGEPSRWGDTLRPIQFAMVPATVPGFTGSTEFDLPVPCGYDLEVAAGAYFASLEDGEIPLILLFSGSVFARAGNGLTVHPVPWDCETRHRLPVAVWREMMDRYFPGSGWLRLRRDTLRELRLFKSERALATYDEALGLLLKEARG</sequence>
<accession>A0ABQ4FV16</accession>
<reference evidence="1 2" key="1">
    <citation type="submission" date="2021-01" db="EMBL/GenBank/DDBJ databases">
        <title>Whole genome shotgun sequence of Microbispora corallina NBRC 16416.</title>
        <authorList>
            <person name="Komaki H."/>
            <person name="Tamura T."/>
        </authorList>
    </citation>
    <scope>NUCLEOTIDE SEQUENCE [LARGE SCALE GENOMIC DNA]</scope>
    <source>
        <strain evidence="1 2">NBRC 16416</strain>
    </source>
</reference>
<name>A0ABQ4FV16_9ACTN</name>
<dbReference type="Pfam" id="PF19562">
    <property type="entry name" value="DUF6084"/>
    <property type="match status" value="1"/>
</dbReference>
<evidence type="ECO:0000313" key="1">
    <source>
        <dbReference type="EMBL" id="GIH38666.1"/>
    </source>
</evidence>
<evidence type="ECO:0000313" key="2">
    <source>
        <dbReference type="Proteomes" id="UP000603904"/>
    </source>
</evidence>
<dbReference type="Proteomes" id="UP000603904">
    <property type="component" value="Unassembled WGS sequence"/>
</dbReference>